<keyword evidence="3" id="KW-0378">Hydrolase</keyword>
<organism evidence="6 7">
    <name type="scientific">Nocardia africana</name>
    <dbReference type="NCBI Taxonomy" id="134964"/>
    <lineage>
        <taxon>Bacteria</taxon>
        <taxon>Bacillati</taxon>
        <taxon>Actinomycetota</taxon>
        <taxon>Actinomycetes</taxon>
        <taxon>Mycobacteriales</taxon>
        <taxon>Nocardiaceae</taxon>
        <taxon>Nocardia</taxon>
    </lineage>
</organism>
<feature type="region of interest" description="Disordered" evidence="5">
    <location>
        <begin position="219"/>
        <end position="241"/>
    </location>
</feature>
<evidence type="ECO:0000313" key="7">
    <source>
        <dbReference type="Proteomes" id="UP000255082"/>
    </source>
</evidence>
<dbReference type="Pfam" id="PF01019">
    <property type="entry name" value="G_glu_transpept"/>
    <property type="match status" value="1"/>
</dbReference>
<dbReference type="EC" id="2.3.2.2" evidence="6"/>
<accession>A0A378WXB0</accession>
<dbReference type="InterPro" id="IPR029055">
    <property type="entry name" value="Ntn_hydrolases_N"/>
</dbReference>
<keyword evidence="6" id="KW-0012">Acyltransferase</keyword>
<dbReference type="Proteomes" id="UP000255082">
    <property type="component" value="Unassembled WGS sequence"/>
</dbReference>
<keyword evidence="4" id="KW-0865">Zymogen</keyword>
<protein>
    <submittedName>
        <fullName evidence="6">Gamma-glutamyltranspeptidase</fullName>
        <ecNumber evidence="6">2.3.2.2</ecNumber>
    </submittedName>
</protein>
<dbReference type="PRINTS" id="PR01210">
    <property type="entry name" value="GGTRANSPTASE"/>
</dbReference>
<sequence length="241" mass="25228">MNKDYLKQRAALIDPNHSMGTAQPGDFGPVPLGTGVQQPEHGTSHISVVDRYGNAATMTTTVESAFGSFHLVDGFVLNNELTDFSAEPADANGVPLANRVQPGKRPRSSMSPTLVFDRAPDGSRGQLVDVTGSPGGSVIIQFVVKALVGLLDWHLDPQQAVSQVAFGAANTPVTGVGGEHPAIDAADNGAHDPLVQKLREMGHQVSVDPQSSGLSALQRENGGWIGGADPRREGIVLGDTR</sequence>
<dbReference type="InterPro" id="IPR051792">
    <property type="entry name" value="GGT_bact"/>
</dbReference>
<dbReference type="EMBL" id="UGRU01000001">
    <property type="protein sequence ID" value="SUA45819.1"/>
    <property type="molecule type" value="Genomic_DNA"/>
</dbReference>
<name>A0A378WXB0_9NOCA</name>
<feature type="region of interest" description="Disordered" evidence="5">
    <location>
        <begin position="93"/>
        <end position="120"/>
    </location>
</feature>
<comment type="similarity">
    <text evidence="1">Belongs to the gamma-glutamyltransferase family.</text>
</comment>
<evidence type="ECO:0000256" key="1">
    <source>
        <dbReference type="ARBA" id="ARBA00009381"/>
    </source>
</evidence>
<feature type="compositionally biased region" description="Basic and acidic residues" evidence="5">
    <location>
        <begin position="229"/>
        <end position="241"/>
    </location>
</feature>
<evidence type="ECO:0000256" key="4">
    <source>
        <dbReference type="ARBA" id="ARBA00023145"/>
    </source>
</evidence>
<evidence type="ECO:0000313" key="6">
    <source>
        <dbReference type="EMBL" id="SUA45819.1"/>
    </source>
</evidence>
<dbReference type="GO" id="GO:0103068">
    <property type="term" value="F:leukotriene C4 gamma-glutamyl transferase activity"/>
    <property type="evidence" value="ECO:0007669"/>
    <property type="project" value="UniProtKB-EC"/>
</dbReference>
<dbReference type="InterPro" id="IPR043137">
    <property type="entry name" value="GGT_ssub_C"/>
</dbReference>
<dbReference type="PANTHER" id="PTHR43199:SF1">
    <property type="entry name" value="GLUTATHIONE HYDROLASE PROENZYME"/>
    <property type="match status" value="1"/>
</dbReference>
<evidence type="ECO:0000256" key="3">
    <source>
        <dbReference type="ARBA" id="ARBA00022801"/>
    </source>
</evidence>
<evidence type="ECO:0000256" key="5">
    <source>
        <dbReference type="SAM" id="MobiDB-lite"/>
    </source>
</evidence>
<dbReference type="AlphaFoldDB" id="A0A378WXB0"/>
<reference evidence="6 7" key="1">
    <citation type="submission" date="2018-06" db="EMBL/GenBank/DDBJ databases">
        <authorList>
            <consortium name="Pathogen Informatics"/>
            <person name="Doyle S."/>
        </authorList>
    </citation>
    <scope>NUCLEOTIDE SEQUENCE [LARGE SCALE GENOMIC DNA]</scope>
    <source>
        <strain evidence="6 7">NCTC13184</strain>
    </source>
</reference>
<proteinExistence type="inferred from homology"/>
<keyword evidence="2 6" id="KW-0808">Transferase</keyword>
<dbReference type="PANTHER" id="PTHR43199">
    <property type="entry name" value="GLUTATHIONE HYDROLASE"/>
    <property type="match status" value="1"/>
</dbReference>
<dbReference type="GO" id="GO:0016787">
    <property type="term" value="F:hydrolase activity"/>
    <property type="evidence" value="ECO:0007669"/>
    <property type="project" value="UniProtKB-KW"/>
</dbReference>
<gene>
    <name evidence="6" type="primary">ggt_2</name>
    <name evidence="6" type="ORF">NCTC13184_04343</name>
</gene>
<dbReference type="Gene3D" id="3.60.20.40">
    <property type="match status" value="1"/>
</dbReference>
<evidence type="ECO:0000256" key="2">
    <source>
        <dbReference type="ARBA" id="ARBA00022679"/>
    </source>
</evidence>
<feature type="region of interest" description="Disordered" evidence="5">
    <location>
        <begin position="13"/>
        <end position="41"/>
    </location>
</feature>
<dbReference type="SUPFAM" id="SSF56235">
    <property type="entry name" value="N-terminal nucleophile aminohydrolases (Ntn hydrolases)"/>
    <property type="match status" value="1"/>
</dbReference>